<dbReference type="Proteomes" id="UP000054477">
    <property type="component" value="Unassembled WGS sequence"/>
</dbReference>
<gene>
    <name evidence="1" type="ORF">K443DRAFT_673724</name>
</gene>
<name>A0A0C9XPZ0_9AGAR</name>
<dbReference type="AlphaFoldDB" id="A0A0C9XPZ0"/>
<dbReference type="OrthoDB" id="3253976at2759"/>
<proteinExistence type="predicted"/>
<evidence type="ECO:0000313" key="1">
    <source>
        <dbReference type="EMBL" id="KIK07166.1"/>
    </source>
</evidence>
<accession>A0A0C9XPZ0</accession>
<organism evidence="1 2">
    <name type="scientific">Laccaria amethystina LaAM-08-1</name>
    <dbReference type="NCBI Taxonomy" id="1095629"/>
    <lineage>
        <taxon>Eukaryota</taxon>
        <taxon>Fungi</taxon>
        <taxon>Dikarya</taxon>
        <taxon>Basidiomycota</taxon>
        <taxon>Agaricomycotina</taxon>
        <taxon>Agaricomycetes</taxon>
        <taxon>Agaricomycetidae</taxon>
        <taxon>Agaricales</taxon>
        <taxon>Agaricineae</taxon>
        <taxon>Hydnangiaceae</taxon>
        <taxon>Laccaria</taxon>
    </lineage>
</organism>
<keyword evidence="2" id="KW-1185">Reference proteome</keyword>
<evidence type="ECO:0000313" key="2">
    <source>
        <dbReference type="Proteomes" id="UP000054477"/>
    </source>
</evidence>
<reference evidence="1 2" key="1">
    <citation type="submission" date="2014-04" db="EMBL/GenBank/DDBJ databases">
        <authorList>
            <consortium name="DOE Joint Genome Institute"/>
            <person name="Kuo A."/>
            <person name="Kohler A."/>
            <person name="Nagy L.G."/>
            <person name="Floudas D."/>
            <person name="Copeland A."/>
            <person name="Barry K.W."/>
            <person name="Cichocki N."/>
            <person name="Veneault-Fourrey C."/>
            <person name="LaButti K."/>
            <person name="Lindquist E.A."/>
            <person name="Lipzen A."/>
            <person name="Lundell T."/>
            <person name="Morin E."/>
            <person name="Murat C."/>
            <person name="Sun H."/>
            <person name="Tunlid A."/>
            <person name="Henrissat B."/>
            <person name="Grigoriev I.V."/>
            <person name="Hibbett D.S."/>
            <person name="Martin F."/>
            <person name="Nordberg H.P."/>
            <person name="Cantor M.N."/>
            <person name="Hua S.X."/>
        </authorList>
    </citation>
    <scope>NUCLEOTIDE SEQUENCE [LARGE SCALE GENOMIC DNA]</scope>
    <source>
        <strain evidence="1 2">LaAM-08-1</strain>
    </source>
</reference>
<sequence>MDPELLIRSAKSGIDWGRNELAAYNISTESQDAPTFFEVDPLPEPHVPADMLDKLEAEDTTNLDAFLTISAMDLAMNATPLEESAVDDFAVRLFDILGYTNRNVLLRTRKDIELVICGVSMLAKTDVCLLKNRSEIILLVQEDKRQMEERGDAEAQLVAEAIAAFQSNNKKRVLAGLDPVQHLLIPGIIMPRYFRRFALRRDWPMPSCMGIFPRCLLSFTSTFLPFLAHIVD</sequence>
<protein>
    <submittedName>
        <fullName evidence="1">Uncharacterized protein</fullName>
    </submittedName>
</protein>
<dbReference type="HOGENOM" id="CLU_078038_0_0_1"/>
<dbReference type="STRING" id="1095629.A0A0C9XPZ0"/>
<dbReference type="EMBL" id="KN838549">
    <property type="protein sequence ID" value="KIK07166.1"/>
    <property type="molecule type" value="Genomic_DNA"/>
</dbReference>
<reference evidence="2" key="2">
    <citation type="submission" date="2015-01" db="EMBL/GenBank/DDBJ databases">
        <title>Evolutionary Origins and Diversification of the Mycorrhizal Mutualists.</title>
        <authorList>
            <consortium name="DOE Joint Genome Institute"/>
            <consortium name="Mycorrhizal Genomics Consortium"/>
            <person name="Kohler A."/>
            <person name="Kuo A."/>
            <person name="Nagy L.G."/>
            <person name="Floudas D."/>
            <person name="Copeland A."/>
            <person name="Barry K.W."/>
            <person name="Cichocki N."/>
            <person name="Veneault-Fourrey C."/>
            <person name="LaButti K."/>
            <person name="Lindquist E.A."/>
            <person name="Lipzen A."/>
            <person name="Lundell T."/>
            <person name="Morin E."/>
            <person name="Murat C."/>
            <person name="Riley R."/>
            <person name="Ohm R."/>
            <person name="Sun H."/>
            <person name="Tunlid A."/>
            <person name="Henrissat B."/>
            <person name="Grigoriev I.V."/>
            <person name="Hibbett D.S."/>
            <person name="Martin F."/>
        </authorList>
    </citation>
    <scope>NUCLEOTIDE SEQUENCE [LARGE SCALE GENOMIC DNA]</scope>
    <source>
        <strain evidence="2">LaAM-08-1</strain>
    </source>
</reference>